<evidence type="ECO:0000313" key="2">
    <source>
        <dbReference type="Proteomes" id="UP000319432"/>
    </source>
</evidence>
<reference evidence="1 2" key="1">
    <citation type="submission" date="2018-11" db="EMBL/GenBank/DDBJ databases">
        <title>Phylogenetic determinants of toxin gene distribution in genomes of Brevibacillus laterosporus.</title>
        <authorList>
            <person name="Glare T.R."/>
            <person name="Durrant A."/>
            <person name="Berry C."/>
            <person name="Palma L."/>
            <person name="Ormskirk M."/>
            <person name="Cox M.O."/>
        </authorList>
    </citation>
    <scope>NUCLEOTIDE SEQUENCE [LARGE SCALE GENOMIC DNA]</scope>
    <source>
        <strain evidence="1 2">1821L</strain>
    </source>
</reference>
<accession>A0A518VFB4</accession>
<name>A0A518VFB4_BRELA</name>
<dbReference type="AlphaFoldDB" id="A0A518VFB4"/>
<dbReference type="InterPro" id="IPR025127">
    <property type="entry name" value="DUF4054"/>
</dbReference>
<sequence length="163" mass="17448">MTGGSMSAPGVIGVASNIRTGSNPPFSFEDFIAVYPQFGANAEGNYVIPQMIIQMYIDLANECIKQARWHSYWTVATGWFVAHFCTLYMQGIADPNSGAAGVLKAGQTRGLATSKSAGDVSVSTDYSVIAQDLDGWAAWKLTIYGQQLATIGRLVGKGGMYVY</sequence>
<dbReference type="Proteomes" id="UP000319432">
    <property type="component" value="Chromosome"/>
</dbReference>
<keyword evidence="2" id="KW-1185">Reference proteome</keyword>
<dbReference type="OrthoDB" id="2050363at2"/>
<gene>
    <name evidence="1" type="ORF">EEL30_06585</name>
</gene>
<protein>
    <submittedName>
        <fullName evidence="1">DUF4054 domain-containing protein</fullName>
    </submittedName>
</protein>
<proteinExistence type="predicted"/>
<organism evidence="1 2">
    <name type="scientific">Brevibacillus laterosporus</name>
    <name type="common">Bacillus laterosporus</name>
    <dbReference type="NCBI Taxonomy" id="1465"/>
    <lineage>
        <taxon>Bacteria</taxon>
        <taxon>Bacillati</taxon>
        <taxon>Bacillota</taxon>
        <taxon>Bacilli</taxon>
        <taxon>Bacillales</taxon>
        <taxon>Paenibacillaceae</taxon>
        <taxon>Brevibacillus</taxon>
    </lineage>
</organism>
<evidence type="ECO:0000313" key="1">
    <source>
        <dbReference type="EMBL" id="QDX95691.1"/>
    </source>
</evidence>
<dbReference type="EMBL" id="CP033464">
    <property type="protein sequence ID" value="QDX95691.1"/>
    <property type="molecule type" value="Genomic_DNA"/>
</dbReference>
<dbReference type="Pfam" id="PF13262">
    <property type="entry name" value="DUF4054"/>
    <property type="match status" value="1"/>
</dbReference>